<evidence type="ECO:0000313" key="5">
    <source>
        <dbReference type="EMBL" id="CCM65005.1"/>
    </source>
</evidence>
<dbReference type="SMART" id="SM00072">
    <property type="entry name" value="GuKc"/>
    <property type="match status" value="1"/>
</dbReference>
<gene>
    <name evidence="5" type="ORF">BN381_50147</name>
</gene>
<evidence type="ECO:0000313" key="6">
    <source>
        <dbReference type="Proteomes" id="UP000018291"/>
    </source>
</evidence>
<dbReference type="GO" id="GO:0005829">
    <property type="term" value="C:cytosol"/>
    <property type="evidence" value="ECO:0007669"/>
    <property type="project" value="TreeGrafter"/>
</dbReference>
<dbReference type="InterPro" id="IPR027417">
    <property type="entry name" value="P-loop_NTPase"/>
</dbReference>
<dbReference type="PANTHER" id="PTHR23117:SF13">
    <property type="entry name" value="GUANYLATE KINASE"/>
    <property type="match status" value="1"/>
</dbReference>
<protein>
    <submittedName>
        <fullName evidence="5">Putative Guanylate kinase</fullName>
        <ecNumber evidence="5">2.7.4.8</ecNumber>
    </submittedName>
</protein>
<keyword evidence="2 5" id="KW-0808">Transferase</keyword>
<dbReference type="Gene3D" id="1.10.8.50">
    <property type="match status" value="1"/>
</dbReference>
<organism evidence="5 6">
    <name type="scientific">Candidatus Neomicrothrix parvicella RN1</name>
    <dbReference type="NCBI Taxonomy" id="1229780"/>
    <lineage>
        <taxon>Bacteria</taxon>
        <taxon>Bacillati</taxon>
        <taxon>Actinomycetota</taxon>
        <taxon>Acidimicrobiia</taxon>
        <taxon>Acidimicrobiales</taxon>
        <taxon>Microthrixaceae</taxon>
        <taxon>Candidatus Neomicrothrix</taxon>
    </lineage>
</organism>
<dbReference type="EC" id="2.7.4.8" evidence="5"/>
<dbReference type="Gene3D" id="3.30.63.10">
    <property type="entry name" value="Guanylate Kinase phosphate binding domain"/>
    <property type="match status" value="1"/>
</dbReference>
<dbReference type="RefSeq" id="WP_012229386.1">
    <property type="nucleotide sequence ID" value="NZ_HG422565.1"/>
</dbReference>
<dbReference type="CDD" id="cd00071">
    <property type="entry name" value="GMPK"/>
    <property type="match status" value="1"/>
</dbReference>
<dbReference type="Proteomes" id="UP000018291">
    <property type="component" value="Unassembled WGS sequence"/>
</dbReference>
<dbReference type="EMBL" id="CANL01000045">
    <property type="protein sequence ID" value="CCM65005.1"/>
    <property type="molecule type" value="Genomic_DNA"/>
</dbReference>
<comment type="caution">
    <text evidence="5">The sequence shown here is derived from an EMBL/GenBank/DDBJ whole genome shotgun (WGS) entry which is preliminary data.</text>
</comment>
<name>R4Z2W9_9ACTN</name>
<feature type="domain" description="Guanylate kinase-like" evidence="4">
    <location>
        <begin position="117"/>
        <end position="290"/>
    </location>
</feature>
<comment type="similarity">
    <text evidence="1">Belongs to the guanylate kinase family.</text>
</comment>
<evidence type="ECO:0000256" key="1">
    <source>
        <dbReference type="ARBA" id="ARBA00005790"/>
    </source>
</evidence>
<dbReference type="HOGENOM" id="CLU_001715_0_1_11"/>
<dbReference type="OrthoDB" id="9808150at2"/>
<dbReference type="eggNOG" id="COG0194">
    <property type="taxonomic scope" value="Bacteria"/>
</dbReference>
<evidence type="ECO:0000259" key="4">
    <source>
        <dbReference type="PROSITE" id="PS50052"/>
    </source>
</evidence>
<dbReference type="InterPro" id="IPR008145">
    <property type="entry name" value="GK/Ca_channel_bsu"/>
</dbReference>
<evidence type="ECO:0000256" key="2">
    <source>
        <dbReference type="ARBA" id="ARBA00022679"/>
    </source>
</evidence>
<reference evidence="5 6" key="1">
    <citation type="journal article" date="2013" name="ISME J.">
        <title>Metabolic model for the filamentous 'Candidatus Microthrix parvicella' based on genomic and metagenomic analyses.</title>
        <authorList>
            <person name="Jon McIlroy S."/>
            <person name="Kristiansen R."/>
            <person name="Albertsen M."/>
            <person name="Michael Karst S."/>
            <person name="Rossetti S."/>
            <person name="Lund Nielsen J."/>
            <person name="Tandoi V."/>
            <person name="James Seviour R."/>
            <person name="Nielsen P.H."/>
        </authorList>
    </citation>
    <scope>NUCLEOTIDE SEQUENCE [LARGE SCALE GENOMIC DNA]</scope>
    <source>
        <strain evidence="5 6">RN1</strain>
    </source>
</reference>
<dbReference type="PROSITE" id="PS50052">
    <property type="entry name" value="GUANYLATE_KINASE_2"/>
    <property type="match status" value="1"/>
</dbReference>
<dbReference type="PANTHER" id="PTHR23117">
    <property type="entry name" value="GUANYLATE KINASE-RELATED"/>
    <property type="match status" value="1"/>
</dbReference>
<dbReference type="GO" id="GO:0004385">
    <property type="term" value="F:GMP kinase activity"/>
    <property type="evidence" value="ECO:0007669"/>
    <property type="project" value="UniProtKB-EC"/>
</dbReference>
<dbReference type="SUPFAM" id="SSF52540">
    <property type="entry name" value="P-loop containing nucleoside triphosphate hydrolases"/>
    <property type="match status" value="1"/>
</dbReference>
<dbReference type="Gene3D" id="3.40.50.300">
    <property type="entry name" value="P-loop containing nucleotide triphosphate hydrolases"/>
    <property type="match status" value="1"/>
</dbReference>
<evidence type="ECO:0000256" key="3">
    <source>
        <dbReference type="ARBA" id="ARBA00022777"/>
    </source>
</evidence>
<dbReference type="Pfam" id="PF00625">
    <property type="entry name" value="Guanylate_kin"/>
    <property type="match status" value="1"/>
</dbReference>
<keyword evidence="3 5" id="KW-0418">Kinase</keyword>
<dbReference type="InterPro" id="IPR008144">
    <property type="entry name" value="Guanylate_kin-like_dom"/>
</dbReference>
<dbReference type="AlphaFoldDB" id="R4Z2W9"/>
<dbReference type="STRING" id="1229780.BN381_50147"/>
<keyword evidence="6" id="KW-1185">Reference proteome</keyword>
<accession>R4Z2W9</accession>
<sequence length="303" mass="33138">MTTGTDLAGALHWVTAARQRWAQVLDALSDDAMTLGELWIEADRDPLVAQLKLLPALEARPGAKKVLTRRALDSLELSHSVTLGRLDGAERRRLEAVCADAAKPDPDAVAAGDLADPAIVVISGPGGAGKGTVVQRLLAEDDRLWLSRSWTTRARRRGESADAYRWATPEEFAAHAAAGGFLEWVKFLDYCQGSPLPTPPEGHDVIFEVDVAGARSVRERWADARCVFIDTPSRLEQEARLRRRGDDPERVAQRLLKADEEVAAALQLGCDVVINDDLDATVAELQRLIATTRSNKARRLGYH</sequence>
<proteinExistence type="inferred from homology"/>